<evidence type="ECO:0000313" key="3">
    <source>
        <dbReference type="Proteomes" id="UP000267342"/>
    </source>
</evidence>
<dbReference type="Proteomes" id="UP000267342">
    <property type="component" value="Chromosome"/>
</dbReference>
<name>A0A348HFA9_9GAMM</name>
<gene>
    <name evidence="2" type="ORF">ZBT109_1554</name>
</gene>
<dbReference type="EMBL" id="AP018933">
    <property type="protein sequence ID" value="BBG30311.1"/>
    <property type="molecule type" value="Genomic_DNA"/>
</dbReference>
<sequence>MKFVDTASLSLPSGVLTLWRPIAPPLSDERWRKDTRRASCLQEASLSSTFEALNSGVTPPPSWLGCTFEMAADLDADAFAAALRLWINRHDTLRSRLVPLDAPVANSQLQRFTLDPGTADIEHVTVDTAVSIAKNEPLSTVIEDLFDEQVGPCHWPGYLLLTISHSRATTVCLAVDHSLIDGYGLLKLPKELHMLYAVAQGTQAPLPPAASYPDFAEAERREAEALTASNEAIQRWRRCLEAFGGTLPPFPIDVRHPDATAPAQRSGYLKLLDEADTRAFTQQCRTAGGDLFSGLFACLAKAARELTGNPAFHTMAPFQTQPSQWSSSLGWYVGMAPVTFPLGEEETFETAIGHAAQGLQALKMLALVPITRVAELLEQPLRDTFMVSFMDLRRVPGAREWETWRVASFHSRSNDPDEVCLWFMRTHGGLIVDYRHPATAAADRVVADYIAWAKRQLNAIASTATWHIPSS</sequence>
<dbReference type="Gene3D" id="3.30.559.30">
    <property type="entry name" value="Nonribosomal peptide synthetase, condensation domain"/>
    <property type="match status" value="1"/>
</dbReference>
<dbReference type="SUPFAM" id="SSF52777">
    <property type="entry name" value="CoA-dependent acyltransferases"/>
    <property type="match status" value="2"/>
</dbReference>
<dbReference type="Gene3D" id="3.30.559.10">
    <property type="entry name" value="Chloramphenicol acetyltransferase-like domain"/>
    <property type="match status" value="1"/>
</dbReference>
<dbReference type="RefSeq" id="WP_027706296.1">
    <property type="nucleotide sequence ID" value="NZ_AP018933.1"/>
</dbReference>
<dbReference type="Pfam" id="PF00668">
    <property type="entry name" value="Condensation"/>
    <property type="match status" value="1"/>
</dbReference>
<organism evidence="2 3">
    <name type="scientific">Zymobacter palmae</name>
    <dbReference type="NCBI Taxonomy" id="33074"/>
    <lineage>
        <taxon>Bacteria</taxon>
        <taxon>Pseudomonadati</taxon>
        <taxon>Pseudomonadota</taxon>
        <taxon>Gammaproteobacteria</taxon>
        <taxon>Oceanospirillales</taxon>
        <taxon>Halomonadaceae</taxon>
        <taxon>Zymobacter group</taxon>
        <taxon>Zymobacter</taxon>
    </lineage>
</organism>
<dbReference type="InterPro" id="IPR023213">
    <property type="entry name" value="CAT-like_dom_sf"/>
</dbReference>
<evidence type="ECO:0000259" key="1">
    <source>
        <dbReference type="Pfam" id="PF00668"/>
    </source>
</evidence>
<proteinExistence type="predicted"/>
<protein>
    <submittedName>
        <fullName evidence="2">Non-ribosomal peptide synthetase modules</fullName>
    </submittedName>
</protein>
<accession>A0A348HFA9</accession>
<dbReference type="STRING" id="1123510.GCA_000620025_01835"/>
<evidence type="ECO:0000313" key="2">
    <source>
        <dbReference type="EMBL" id="BBG30311.1"/>
    </source>
</evidence>
<feature type="domain" description="Condensation" evidence="1">
    <location>
        <begin position="67"/>
        <end position="362"/>
    </location>
</feature>
<keyword evidence="3" id="KW-1185">Reference proteome</keyword>
<dbReference type="KEGG" id="zpl:ZBT109_1554"/>
<dbReference type="GO" id="GO:0003824">
    <property type="term" value="F:catalytic activity"/>
    <property type="evidence" value="ECO:0007669"/>
    <property type="project" value="InterPro"/>
</dbReference>
<dbReference type="InterPro" id="IPR001242">
    <property type="entry name" value="Condensation_dom"/>
</dbReference>
<dbReference type="AlphaFoldDB" id="A0A348HFA9"/>
<reference evidence="2 3" key="1">
    <citation type="submission" date="2018-09" db="EMBL/GenBank/DDBJ databases">
        <title>Zymobacter palmae IAM14233 (=T109) whole genome analysis.</title>
        <authorList>
            <person name="Yanase H."/>
        </authorList>
    </citation>
    <scope>NUCLEOTIDE SEQUENCE [LARGE SCALE GENOMIC DNA]</scope>
    <source>
        <strain evidence="2 3">IAM14233</strain>
    </source>
</reference>